<keyword evidence="7 11" id="KW-0443">Lipid metabolism</keyword>
<evidence type="ECO:0000313" key="15">
    <source>
        <dbReference type="WBParaSite" id="TCNE_0001770201-mRNA-1"/>
    </source>
</evidence>
<evidence type="ECO:0000256" key="2">
    <source>
        <dbReference type="ARBA" id="ARBA00005042"/>
    </source>
</evidence>
<keyword evidence="11" id="KW-0496">Mitochondrion</keyword>
<name>A0A183VAD1_TOXCA</name>
<keyword evidence="11" id="KW-0547">Nucleotide-binding</keyword>
<keyword evidence="9 11" id="KW-1208">Phospholipid metabolism</keyword>
<comment type="pathway">
    <text evidence="2 11">Phospholipid metabolism; phosphatidylglycerol biosynthesis; phosphatidylglycerol from CDP-diacylglycerol: step 1/2.</text>
</comment>
<dbReference type="PROSITE" id="PS50035">
    <property type="entry name" value="PLD"/>
    <property type="match status" value="1"/>
</dbReference>
<dbReference type="UniPathway" id="UPA00084">
    <property type="reaction ID" value="UER00503"/>
</dbReference>
<dbReference type="SMART" id="SM00155">
    <property type="entry name" value="PLDc"/>
    <property type="match status" value="2"/>
</dbReference>
<evidence type="ECO:0000256" key="5">
    <source>
        <dbReference type="ARBA" id="ARBA00022679"/>
    </source>
</evidence>
<dbReference type="PIRSF" id="PIRSF000850">
    <property type="entry name" value="Phospholipase_D_PSS"/>
    <property type="match status" value="1"/>
</dbReference>
<accession>A0A183VAD1</accession>
<dbReference type="Gene3D" id="3.30.870.10">
    <property type="entry name" value="Endonuclease Chain A"/>
    <property type="match status" value="2"/>
</dbReference>
<evidence type="ECO:0000256" key="6">
    <source>
        <dbReference type="ARBA" id="ARBA00022737"/>
    </source>
</evidence>
<proteinExistence type="inferred from homology"/>
<dbReference type="CDD" id="cd09135">
    <property type="entry name" value="PLDc_PGS1_euk_1"/>
    <property type="match status" value="1"/>
</dbReference>
<dbReference type="Pfam" id="PF00614">
    <property type="entry name" value="PLDc"/>
    <property type="match status" value="1"/>
</dbReference>
<dbReference type="GO" id="GO:0005524">
    <property type="term" value="F:ATP binding"/>
    <property type="evidence" value="ECO:0007669"/>
    <property type="project" value="UniProtKB-KW"/>
</dbReference>
<evidence type="ECO:0000256" key="7">
    <source>
        <dbReference type="ARBA" id="ARBA00023098"/>
    </source>
</evidence>
<dbReference type="PANTHER" id="PTHR12586:SF1">
    <property type="entry name" value="CDP-DIACYLGLYCEROL--GLYCEROL-3-PHOSPHATE 3-PHOSPHATIDYLTRANSFERASE, MITOCHONDRIAL"/>
    <property type="match status" value="1"/>
</dbReference>
<reference evidence="13 14" key="2">
    <citation type="submission" date="2018-11" db="EMBL/GenBank/DDBJ databases">
        <authorList>
            <consortium name="Pathogen Informatics"/>
        </authorList>
    </citation>
    <scope>NUCLEOTIDE SEQUENCE [LARGE SCALE GENOMIC DNA]</scope>
</reference>
<evidence type="ECO:0000256" key="11">
    <source>
        <dbReference type="RuleBase" id="RU365024"/>
    </source>
</evidence>
<comment type="function">
    <text evidence="1 11">Functions in the biosynthesis of the anionic phospholipids phosphatidylglycerol and cardiolipin.</text>
</comment>
<sequence length="448" mass="51031">MDEIRRLINEIPSIAVQADHVKILETPRQFYDTLIALTRNAHERITLSTLYLGSGSLERNLVSELETALTRFPGLQLNILLDYLRGTREGEKSSAALLKGLVPRASVHLFHTPHLRGLLKKALPERTNEIVGLQHMKLYIFDDDVLISGANLSHSYFTNRQDRYVLIEKSPQLAEFFVRLVDAVSSCSFILESDGSIKISPRCNVHPYRQTFHEYEALIRSRIMGVLDSLPSASPFPIDQVSGADTRVFPLIQMGMFSLNQENDLLIQVFASQDTPSKMTLTSGYFNFVDDYARLISKRGTYSMDIICASPQANGFYNGSGLSGYVPSLYVIVSEVFFRNKRPQVQLFEYARPEWTYHAKGLWIESKESRLSATLVGSSNYGYRSVHRDLEAQLLIVTSNEHLKSRLHSEHSRLMEWSGLVEASTFLRPDHVVPGWVRLFARYIRNFF</sequence>
<comment type="subcellular location">
    <subcellularLocation>
        <location evidence="11">Mitochondrion</location>
    </subcellularLocation>
</comment>
<dbReference type="EMBL" id="UYWY01024701">
    <property type="protein sequence ID" value="VDM49022.1"/>
    <property type="molecule type" value="Genomic_DNA"/>
</dbReference>
<evidence type="ECO:0000313" key="13">
    <source>
        <dbReference type="EMBL" id="VDM49022.1"/>
    </source>
</evidence>
<keyword evidence="6" id="KW-0677">Repeat</keyword>
<protein>
    <recommendedName>
        <fullName evidence="11">CDP-diacylglycerol--glycerol-3-phosphate 3-phosphatidyltransferase</fullName>
        <ecNumber evidence="11">2.7.8.5</ecNumber>
    </recommendedName>
</protein>
<keyword evidence="14" id="KW-1185">Reference proteome</keyword>
<organism evidence="14 15">
    <name type="scientific">Toxocara canis</name>
    <name type="common">Canine roundworm</name>
    <dbReference type="NCBI Taxonomy" id="6265"/>
    <lineage>
        <taxon>Eukaryota</taxon>
        <taxon>Metazoa</taxon>
        <taxon>Ecdysozoa</taxon>
        <taxon>Nematoda</taxon>
        <taxon>Chromadorea</taxon>
        <taxon>Rhabditida</taxon>
        <taxon>Spirurina</taxon>
        <taxon>Ascaridomorpha</taxon>
        <taxon>Ascaridoidea</taxon>
        <taxon>Toxocaridae</taxon>
        <taxon>Toxocara</taxon>
    </lineage>
</organism>
<keyword evidence="4 11" id="KW-0444">Lipid biosynthesis</keyword>
<reference evidence="15" key="1">
    <citation type="submission" date="2016-06" db="UniProtKB">
        <authorList>
            <consortium name="WormBaseParasite"/>
        </authorList>
    </citation>
    <scope>IDENTIFICATION</scope>
</reference>
<keyword evidence="5 11" id="KW-0808">Transferase</keyword>
<dbReference type="AlphaFoldDB" id="A0A183VAD1"/>
<dbReference type="PANTHER" id="PTHR12586">
    <property type="entry name" value="CDP-DIACYLGLYCEROL--SERINE O-PHOSPHATIDYLTRANSFERASE"/>
    <property type="match status" value="1"/>
</dbReference>
<dbReference type="SUPFAM" id="SSF56024">
    <property type="entry name" value="Phospholipase D/nuclease"/>
    <property type="match status" value="2"/>
</dbReference>
<evidence type="ECO:0000256" key="10">
    <source>
        <dbReference type="ARBA" id="ARBA00048586"/>
    </source>
</evidence>
<dbReference type="InterPro" id="IPR016270">
    <property type="entry name" value="PGS1"/>
</dbReference>
<evidence type="ECO:0000256" key="3">
    <source>
        <dbReference type="ARBA" id="ARBA00010682"/>
    </source>
</evidence>
<keyword evidence="8 11" id="KW-0594">Phospholipid biosynthesis</keyword>
<evidence type="ECO:0000256" key="8">
    <source>
        <dbReference type="ARBA" id="ARBA00023209"/>
    </source>
</evidence>
<dbReference type="GO" id="GO:0032049">
    <property type="term" value="P:cardiolipin biosynthetic process"/>
    <property type="evidence" value="ECO:0007669"/>
    <property type="project" value="InterPro"/>
</dbReference>
<comment type="similarity">
    <text evidence="3 11">Belongs to the CDP-alcohol phosphatidyltransferase class-II family.</text>
</comment>
<dbReference type="WBParaSite" id="TCNE_0001770201-mRNA-1">
    <property type="protein sequence ID" value="TCNE_0001770201-mRNA-1"/>
    <property type="gene ID" value="TCNE_0001770201"/>
</dbReference>
<feature type="domain" description="PLD phosphodiesterase" evidence="12">
    <location>
        <begin position="130"/>
        <end position="156"/>
    </location>
</feature>
<dbReference type="GO" id="GO:0008444">
    <property type="term" value="F:CDP-diacylglycerol-glycerol-3-phosphate 3-phosphatidyltransferase activity"/>
    <property type="evidence" value="ECO:0007669"/>
    <property type="project" value="UniProtKB-EC"/>
</dbReference>
<evidence type="ECO:0000256" key="1">
    <source>
        <dbReference type="ARBA" id="ARBA00003537"/>
    </source>
</evidence>
<dbReference type="EC" id="2.7.8.5" evidence="11"/>
<evidence type="ECO:0000256" key="9">
    <source>
        <dbReference type="ARBA" id="ARBA00023264"/>
    </source>
</evidence>
<dbReference type="CDD" id="cd09137">
    <property type="entry name" value="PLDc_PGS1_euk_2"/>
    <property type="match status" value="1"/>
</dbReference>
<dbReference type="GO" id="GO:0005739">
    <property type="term" value="C:mitochondrion"/>
    <property type="evidence" value="ECO:0007669"/>
    <property type="project" value="UniProtKB-SubCell"/>
</dbReference>
<dbReference type="InterPro" id="IPR001736">
    <property type="entry name" value="PLipase_D/transphosphatidylase"/>
</dbReference>
<dbReference type="Proteomes" id="UP000050794">
    <property type="component" value="Unassembled WGS sequence"/>
</dbReference>
<gene>
    <name evidence="13" type="ORF">TCNE_LOCUS17701</name>
</gene>
<evidence type="ECO:0000256" key="4">
    <source>
        <dbReference type="ARBA" id="ARBA00022516"/>
    </source>
</evidence>
<keyword evidence="11" id="KW-0067">ATP-binding</keyword>
<evidence type="ECO:0000259" key="12">
    <source>
        <dbReference type="PROSITE" id="PS50035"/>
    </source>
</evidence>
<evidence type="ECO:0000313" key="14">
    <source>
        <dbReference type="Proteomes" id="UP000050794"/>
    </source>
</evidence>
<comment type="catalytic activity">
    <reaction evidence="10 11">
        <text>a CDP-1,2-diacyl-sn-glycerol + sn-glycerol 3-phosphate = a 1,2-diacyl-sn-glycero-3-phospho-(1'-sn-glycero-3'-phosphate) + CMP + H(+)</text>
        <dbReference type="Rhea" id="RHEA:12593"/>
        <dbReference type="ChEBI" id="CHEBI:15378"/>
        <dbReference type="ChEBI" id="CHEBI:57597"/>
        <dbReference type="ChEBI" id="CHEBI:58332"/>
        <dbReference type="ChEBI" id="CHEBI:60110"/>
        <dbReference type="ChEBI" id="CHEBI:60377"/>
        <dbReference type="EC" id="2.7.8.5"/>
    </reaction>
</comment>